<organism evidence="2 3">
    <name type="scientific">Salipiger thiooxidans</name>
    <dbReference type="NCBI Taxonomy" id="282683"/>
    <lineage>
        <taxon>Bacteria</taxon>
        <taxon>Pseudomonadati</taxon>
        <taxon>Pseudomonadota</taxon>
        <taxon>Alphaproteobacteria</taxon>
        <taxon>Rhodobacterales</taxon>
        <taxon>Roseobacteraceae</taxon>
        <taxon>Salipiger</taxon>
    </lineage>
</organism>
<name>A0A1G7ABM1_9RHOB</name>
<protein>
    <submittedName>
        <fullName evidence="2">Uncharacterized protein</fullName>
    </submittedName>
</protein>
<gene>
    <name evidence="2" type="ORF">SAMN04488105_10143</name>
</gene>
<proteinExistence type="predicted"/>
<dbReference type="EMBL" id="FNAV01000001">
    <property type="protein sequence ID" value="SDE12073.1"/>
    <property type="molecule type" value="Genomic_DNA"/>
</dbReference>
<keyword evidence="3" id="KW-1185">Reference proteome</keyword>
<dbReference type="RefSeq" id="WP_165616988.1">
    <property type="nucleotide sequence ID" value="NZ_FNAV01000001.1"/>
</dbReference>
<sequence>MSRNTLILLAIVVVVAIIVMATMGQEEDATMAPETNTEEVPAAPATE</sequence>
<evidence type="ECO:0000256" key="1">
    <source>
        <dbReference type="SAM" id="MobiDB-lite"/>
    </source>
</evidence>
<feature type="region of interest" description="Disordered" evidence="1">
    <location>
        <begin position="26"/>
        <end position="47"/>
    </location>
</feature>
<evidence type="ECO:0000313" key="3">
    <source>
        <dbReference type="Proteomes" id="UP000198994"/>
    </source>
</evidence>
<dbReference type="Proteomes" id="UP000198994">
    <property type="component" value="Unassembled WGS sequence"/>
</dbReference>
<reference evidence="3" key="1">
    <citation type="submission" date="2016-10" db="EMBL/GenBank/DDBJ databases">
        <authorList>
            <person name="Varghese N."/>
            <person name="Submissions S."/>
        </authorList>
    </citation>
    <scope>NUCLEOTIDE SEQUENCE [LARGE SCALE GENOMIC DNA]</scope>
    <source>
        <strain evidence="3">DSM 10146</strain>
    </source>
</reference>
<dbReference type="AlphaFoldDB" id="A0A1G7ABM1"/>
<evidence type="ECO:0000313" key="2">
    <source>
        <dbReference type="EMBL" id="SDE12073.1"/>
    </source>
</evidence>
<accession>A0A1G7ABM1</accession>